<accession>A0A6C0AH67</accession>
<feature type="region of interest" description="Disordered" evidence="1">
    <location>
        <begin position="1"/>
        <end position="20"/>
    </location>
</feature>
<reference evidence="2" key="1">
    <citation type="journal article" date="2020" name="Nature">
        <title>Giant virus diversity and host interactions through global metagenomics.</title>
        <authorList>
            <person name="Schulz F."/>
            <person name="Roux S."/>
            <person name="Paez-Espino D."/>
            <person name="Jungbluth S."/>
            <person name="Walsh D.A."/>
            <person name="Denef V.J."/>
            <person name="McMahon K.D."/>
            <person name="Konstantinidis K.T."/>
            <person name="Eloe-Fadrosh E.A."/>
            <person name="Kyrpides N.C."/>
            <person name="Woyke T."/>
        </authorList>
    </citation>
    <scope>NUCLEOTIDE SEQUENCE</scope>
    <source>
        <strain evidence="2">GVMAG-S-1035118-87</strain>
    </source>
</reference>
<dbReference type="AlphaFoldDB" id="A0A6C0AH67"/>
<sequence length="66" mass="7246">MATNSEQIVPDVNLGSNTGNPIHSIFPRRFTLQFTNNAMVYYKSHSLSVGGGGSGVRNARHKKRKT</sequence>
<organism evidence="2">
    <name type="scientific">viral metagenome</name>
    <dbReference type="NCBI Taxonomy" id="1070528"/>
    <lineage>
        <taxon>unclassified sequences</taxon>
        <taxon>metagenomes</taxon>
        <taxon>organismal metagenomes</taxon>
    </lineage>
</organism>
<protein>
    <submittedName>
        <fullName evidence="2">Uncharacterized protein</fullName>
    </submittedName>
</protein>
<name>A0A6C0AH67_9ZZZZ</name>
<evidence type="ECO:0000313" key="2">
    <source>
        <dbReference type="EMBL" id="QHS78996.1"/>
    </source>
</evidence>
<evidence type="ECO:0000256" key="1">
    <source>
        <dbReference type="SAM" id="MobiDB-lite"/>
    </source>
</evidence>
<dbReference type="EMBL" id="MN740625">
    <property type="protein sequence ID" value="QHS78996.1"/>
    <property type="molecule type" value="Genomic_DNA"/>
</dbReference>
<proteinExistence type="predicted"/>